<dbReference type="Proteomes" id="UP000477782">
    <property type="component" value="Unassembled WGS sequence"/>
</dbReference>
<dbReference type="RefSeq" id="WP_164627051.1">
    <property type="nucleotide sequence ID" value="NZ_JAAIVJ010000009.1"/>
</dbReference>
<evidence type="ECO:0000256" key="2">
    <source>
        <dbReference type="ARBA" id="ARBA00022475"/>
    </source>
</evidence>
<dbReference type="Pfam" id="PF02690">
    <property type="entry name" value="Na_Pi_cotrans"/>
    <property type="match status" value="1"/>
</dbReference>
<gene>
    <name evidence="8" type="ORF">G4Z14_14725</name>
</gene>
<feature type="transmembrane region" description="Helical" evidence="6">
    <location>
        <begin position="136"/>
        <end position="154"/>
    </location>
</feature>
<feature type="transmembrane region" description="Helical" evidence="6">
    <location>
        <begin position="250"/>
        <end position="271"/>
    </location>
</feature>
<keyword evidence="2" id="KW-1003">Cell membrane</keyword>
<dbReference type="PANTHER" id="PTHR10010:SF46">
    <property type="entry name" value="SODIUM-DEPENDENT PHOSPHATE TRANSPORT PROTEIN 2B"/>
    <property type="match status" value="1"/>
</dbReference>
<evidence type="ECO:0000256" key="3">
    <source>
        <dbReference type="ARBA" id="ARBA00022692"/>
    </source>
</evidence>
<feature type="transmembrane region" description="Helical" evidence="6">
    <location>
        <begin position="78"/>
        <end position="99"/>
    </location>
</feature>
<evidence type="ECO:0000256" key="5">
    <source>
        <dbReference type="ARBA" id="ARBA00023136"/>
    </source>
</evidence>
<dbReference type="Pfam" id="PF01895">
    <property type="entry name" value="PhoU"/>
    <property type="match status" value="1"/>
</dbReference>
<dbReference type="InterPro" id="IPR003841">
    <property type="entry name" value="Na/Pi_transpt"/>
</dbReference>
<dbReference type="EMBL" id="JAAIVJ010000009">
    <property type="protein sequence ID" value="NEY91557.1"/>
    <property type="molecule type" value="Genomic_DNA"/>
</dbReference>
<protein>
    <submittedName>
        <fullName evidence="8">Na/Pi cotransporter family protein</fullName>
    </submittedName>
</protein>
<evidence type="ECO:0000256" key="6">
    <source>
        <dbReference type="SAM" id="Phobius"/>
    </source>
</evidence>
<evidence type="ECO:0000313" key="9">
    <source>
        <dbReference type="Proteomes" id="UP000477782"/>
    </source>
</evidence>
<feature type="transmembrane region" description="Helical" evidence="6">
    <location>
        <begin position="283"/>
        <end position="308"/>
    </location>
</feature>
<name>A0A6M0QVY4_9RHOB</name>
<keyword evidence="9" id="KW-1185">Reference proteome</keyword>
<sequence>MSGMALLLHLAGAVALLLYATRMVRTGVERAGGPLLRRHLQQALSNPVRAALIGAVLALAFQSATAVNLLLSSLAGSGLVAGGAALAGALGADFGSAVVVRLLTLDLSLVMPAALIAGTVIFLSTEQRAWRQAGRILIGAGLILMALQLIGQASEPLRDSQFLPLVIGYLANDPATAFLVAAICAWAFHSSVAFILLVVALATRGLIPADLGLVLMLGGNLGGALIAVLLSRGAVPQTRAVPLANLVLRGGAAVLALIGLPLLPAPTGWLGATAATQVLNGHIAFNLAVAVLALPLAGRAHALVLAVLSRSAPPLVDLAPGTALDDSVLGAPSLALANVTREVVGICGDLETMLDTVIQLYEAPDSARIEAVARLDDRIDLSHREIKLYLARLANSGVDAVEAQRMQELLAACIALEQAGDVASSNLLDHVKRKHDRGLSFSPEGWQELVDLHALLMADARLAFNVIVSRDQTTALALVRAKERFREAERSARALHFGRLSNRGIRSIETSSLHLDTIRDLKQINSLLATLAYPVLEEQGLLASSRLRLPDAGTA</sequence>
<comment type="subcellular location">
    <subcellularLocation>
        <location evidence="1">Cell membrane</location>
        <topology evidence="1">Multi-pass membrane protein</topology>
    </subcellularLocation>
</comment>
<evidence type="ECO:0000259" key="7">
    <source>
        <dbReference type="Pfam" id="PF01895"/>
    </source>
</evidence>
<feature type="transmembrane region" description="Helical" evidence="6">
    <location>
        <begin position="174"/>
        <end position="199"/>
    </location>
</feature>
<dbReference type="GO" id="GO:0005886">
    <property type="term" value="C:plasma membrane"/>
    <property type="evidence" value="ECO:0007669"/>
    <property type="project" value="UniProtKB-SubCell"/>
</dbReference>
<dbReference type="GO" id="GO:0044341">
    <property type="term" value="P:sodium-dependent phosphate transport"/>
    <property type="evidence" value="ECO:0007669"/>
    <property type="project" value="InterPro"/>
</dbReference>
<keyword evidence="3 6" id="KW-0812">Transmembrane</keyword>
<dbReference type="SUPFAM" id="SSF109755">
    <property type="entry name" value="PhoU-like"/>
    <property type="match status" value="1"/>
</dbReference>
<reference evidence="8 9" key="1">
    <citation type="submission" date="2020-02" db="EMBL/GenBank/DDBJ databases">
        <authorList>
            <person name="Chen W.-M."/>
        </authorList>
    </citation>
    <scope>NUCLEOTIDE SEQUENCE [LARGE SCALE GENOMIC DNA]</scope>
    <source>
        <strain evidence="8 9">KMS-5</strain>
    </source>
</reference>
<dbReference type="GO" id="GO:0005436">
    <property type="term" value="F:sodium:phosphate symporter activity"/>
    <property type="evidence" value="ECO:0007669"/>
    <property type="project" value="InterPro"/>
</dbReference>
<accession>A0A6M0QVY4</accession>
<dbReference type="InterPro" id="IPR026022">
    <property type="entry name" value="PhoU_dom"/>
</dbReference>
<dbReference type="AlphaFoldDB" id="A0A6M0QVY4"/>
<dbReference type="Gene3D" id="1.20.58.220">
    <property type="entry name" value="Phosphate transport system protein phou homolog 2, domain 2"/>
    <property type="match status" value="1"/>
</dbReference>
<keyword evidence="5 6" id="KW-0472">Membrane</keyword>
<evidence type="ECO:0000256" key="1">
    <source>
        <dbReference type="ARBA" id="ARBA00004651"/>
    </source>
</evidence>
<evidence type="ECO:0000256" key="4">
    <source>
        <dbReference type="ARBA" id="ARBA00022989"/>
    </source>
</evidence>
<comment type="caution">
    <text evidence="8">The sequence shown here is derived from an EMBL/GenBank/DDBJ whole genome shotgun (WGS) entry which is preliminary data.</text>
</comment>
<keyword evidence="4 6" id="KW-1133">Transmembrane helix</keyword>
<feature type="transmembrane region" description="Helical" evidence="6">
    <location>
        <begin position="105"/>
        <end position="124"/>
    </location>
</feature>
<evidence type="ECO:0000313" key="8">
    <source>
        <dbReference type="EMBL" id="NEY91557.1"/>
    </source>
</evidence>
<dbReference type="NCBIfam" id="NF037997">
    <property type="entry name" value="Na_Pi_symport"/>
    <property type="match status" value="1"/>
</dbReference>
<feature type="domain" description="PhoU" evidence="7">
    <location>
        <begin position="350"/>
        <end position="423"/>
    </location>
</feature>
<feature type="transmembrane region" description="Helical" evidence="6">
    <location>
        <begin position="211"/>
        <end position="230"/>
    </location>
</feature>
<organism evidence="8 9">
    <name type="scientific">Tabrizicola oligotrophica</name>
    <dbReference type="NCBI Taxonomy" id="2710650"/>
    <lineage>
        <taxon>Bacteria</taxon>
        <taxon>Pseudomonadati</taxon>
        <taxon>Pseudomonadota</taxon>
        <taxon>Alphaproteobacteria</taxon>
        <taxon>Rhodobacterales</taxon>
        <taxon>Paracoccaceae</taxon>
        <taxon>Tabrizicola</taxon>
    </lineage>
</organism>
<dbReference type="PANTHER" id="PTHR10010">
    <property type="entry name" value="SOLUTE CARRIER FAMILY 34 SODIUM PHOSPHATE , MEMBER 2-RELATED"/>
    <property type="match status" value="1"/>
</dbReference>
<proteinExistence type="predicted"/>
<dbReference type="InterPro" id="IPR038078">
    <property type="entry name" value="PhoU-like_sf"/>
</dbReference>